<comment type="caution">
    <text evidence="2">The sequence shown here is derived from an EMBL/GenBank/DDBJ whole genome shotgun (WGS) entry which is preliminary data.</text>
</comment>
<keyword evidence="3" id="KW-1185">Reference proteome</keyword>
<dbReference type="PANTHER" id="PTHR46767:SF2">
    <property type="entry name" value="LIM DOMAIN 7B"/>
    <property type="match status" value="1"/>
</dbReference>
<evidence type="ECO:0000256" key="1">
    <source>
        <dbReference type="SAM" id="MobiDB-lite"/>
    </source>
</evidence>
<dbReference type="PANTHER" id="PTHR46767">
    <property type="entry name" value="LIM DOMAIN ONLY PROTEIN 7"/>
    <property type="match status" value="1"/>
</dbReference>
<protein>
    <submittedName>
        <fullName evidence="2">LIM domain only protein 7</fullName>
    </submittedName>
</protein>
<dbReference type="GO" id="GO:0023051">
    <property type="term" value="P:regulation of signaling"/>
    <property type="evidence" value="ECO:0007669"/>
    <property type="project" value="InterPro"/>
</dbReference>
<evidence type="ECO:0000313" key="3">
    <source>
        <dbReference type="Proteomes" id="UP000314294"/>
    </source>
</evidence>
<proteinExistence type="predicted"/>
<feature type="region of interest" description="Disordered" evidence="1">
    <location>
        <begin position="1"/>
        <end position="32"/>
    </location>
</feature>
<reference evidence="2 3" key="1">
    <citation type="submission" date="2019-03" db="EMBL/GenBank/DDBJ databases">
        <title>First draft genome of Liparis tanakae, snailfish: a comprehensive survey of snailfish specific genes.</title>
        <authorList>
            <person name="Kim W."/>
            <person name="Song I."/>
            <person name="Jeong J.-H."/>
            <person name="Kim D."/>
            <person name="Kim S."/>
            <person name="Ryu S."/>
            <person name="Song J.Y."/>
            <person name="Lee S.K."/>
        </authorList>
    </citation>
    <scope>NUCLEOTIDE SEQUENCE [LARGE SCALE GENOMIC DNA]</scope>
    <source>
        <tissue evidence="2">Muscle</tissue>
    </source>
</reference>
<sequence length="102" mass="12124">MESLLTTTGRPEVKLQVPSLSPSSSSWSWDHEEDRRRQEKWQEEQERLLQAQYQKDQERLESEWQRAQQDAKRESCRKSGVMLTGLLSLFQPAQHLLDLRLE</sequence>
<dbReference type="EMBL" id="SRLO01000240">
    <property type="protein sequence ID" value="TNN65155.1"/>
    <property type="molecule type" value="Genomic_DNA"/>
</dbReference>
<evidence type="ECO:0000313" key="2">
    <source>
        <dbReference type="EMBL" id="TNN65155.1"/>
    </source>
</evidence>
<accession>A0A4Z2HIQ9</accession>
<gene>
    <name evidence="2" type="primary">LMO7_6</name>
    <name evidence="2" type="ORF">EYF80_024664</name>
</gene>
<dbReference type="InterPro" id="IPR029978">
    <property type="entry name" value="LMO-7"/>
</dbReference>
<dbReference type="GO" id="GO:0030155">
    <property type="term" value="P:regulation of cell adhesion"/>
    <property type="evidence" value="ECO:0007669"/>
    <property type="project" value="InterPro"/>
</dbReference>
<dbReference type="AlphaFoldDB" id="A0A4Z2HIQ9"/>
<organism evidence="2 3">
    <name type="scientific">Liparis tanakae</name>
    <name type="common">Tanaka's snailfish</name>
    <dbReference type="NCBI Taxonomy" id="230148"/>
    <lineage>
        <taxon>Eukaryota</taxon>
        <taxon>Metazoa</taxon>
        <taxon>Chordata</taxon>
        <taxon>Craniata</taxon>
        <taxon>Vertebrata</taxon>
        <taxon>Euteleostomi</taxon>
        <taxon>Actinopterygii</taxon>
        <taxon>Neopterygii</taxon>
        <taxon>Teleostei</taxon>
        <taxon>Neoteleostei</taxon>
        <taxon>Acanthomorphata</taxon>
        <taxon>Eupercaria</taxon>
        <taxon>Perciformes</taxon>
        <taxon>Cottioidei</taxon>
        <taxon>Cottales</taxon>
        <taxon>Liparidae</taxon>
        <taxon>Liparis</taxon>
    </lineage>
</organism>
<feature type="compositionally biased region" description="Low complexity" evidence="1">
    <location>
        <begin position="18"/>
        <end position="28"/>
    </location>
</feature>
<dbReference type="Proteomes" id="UP000314294">
    <property type="component" value="Unassembled WGS sequence"/>
</dbReference>
<name>A0A4Z2HIQ9_9TELE</name>